<reference evidence="1" key="1">
    <citation type="submission" date="2021-01" db="EMBL/GenBank/DDBJ databases">
        <authorList>
            <consortium name="Genoscope - CEA"/>
            <person name="William W."/>
        </authorList>
    </citation>
    <scope>NUCLEOTIDE SEQUENCE</scope>
</reference>
<accession>A0A816YBQ8</accession>
<organism evidence="1">
    <name type="scientific">Brassica napus</name>
    <name type="common">Rape</name>
    <dbReference type="NCBI Taxonomy" id="3708"/>
    <lineage>
        <taxon>Eukaryota</taxon>
        <taxon>Viridiplantae</taxon>
        <taxon>Streptophyta</taxon>
        <taxon>Embryophyta</taxon>
        <taxon>Tracheophyta</taxon>
        <taxon>Spermatophyta</taxon>
        <taxon>Magnoliopsida</taxon>
        <taxon>eudicotyledons</taxon>
        <taxon>Gunneridae</taxon>
        <taxon>Pentapetalae</taxon>
        <taxon>rosids</taxon>
        <taxon>malvids</taxon>
        <taxon>Brassicales</taxon>
        <taxon>Brassicaceae</taxon>
        <taxon>Brassiceae</taxon>
        <taxon>Brassica</taxon>
    </lineage>
</organism>
<dbReference type="EMBL" id="HG994361">
    <property type="protein sequence ID" value="CAF2157256.1"/>
    <property type="molecule type" value="Genomic_DNA"/>
</dbReference>
<gene>
    <name evidence="1" type="ORF">DARMORV10_A07P02930.1</name>
</gene>
<proteinExistence type="predicted"/>
<dbReference type="Proteomes" id="UP001295469">
    <property type="component" value="Chromosome A07"/>
</dbReference>
<name>A0A816YBQ8_BRANA</name>
<dbReference type="AlphaFoldDB" id="A0A816YBQ8"/>
<sequence>MVYELSVKLSLRGRSLLIDVLSFLSITPPWKNAPAFPGMFVFLYSFFIS</sequence>
<protein>
    <submittedName>
        <fullName evidence="1">(rape) hypothetical protein</fullName>
    </submittedName>
</protein>
<evidence type="ECO:0000313" key="1">
    <source>
        <dbReference type="EMBL" id="CAF2157256.1"/>
    </source>
</evidence>